<sequence>MASDDVLVRSCRQEIVKLDLKIKAKIQDITECKGPLDVLQNLNREVNFLVEDAKSKIEELINLAKELDKETDRILLTEEANNHSEQLHRSLLCIRKANIQSKSTIEKLTKEALTSGQVNPELRARRTKESMAKTANQITENMMSISRTLANEVQLGQHTVNNLVTSSSQVSETHEEFKNMSGHIHNSKKLLTKYDRRKSTNKWLIVLAMIFFFATVLYVVKKRLFSSNAAVVLQTNSIPGKTDL</sequence>
<dbReference type="GO" id="GO:0005789">
    <property type="term" value="C:endoplasmic reticulum membrane"/>
    <property type="evidence" value="ECO:0007669"/>
    <property type="project" value="UniProtKB-SubCell"/>
</dbReference>
<name>R7T416_CAPTE</name>
<dbReference type="Pfam" id="PF03908">
    <property type="entry name" value="Sec20"/>
    <property type="match status" value="1"/>
</dbReference>
<keyword evidence="15" id="KW-1185">Reference proteome</keyword>
<feature type="domain" description="Sec20 C-terminal" evidence="12">
    <location>
        <begin position="134"/>
        <end position="224"/>
    </location>
</feature>
<dbReference type="AlphaFoldDB" id="R7T416"/>
<evidence type="ECO:0000256" key="3">
    <source>
        <dbReference type="ARBA" id="ARBA00022692"/>
    </source>
</evidence>
<keyword evidence="5" id="KW-0931">ER-Golgi transport</keyword>
<proteinExistence type="inferred from homology"/>
<dbReference type="CDD" id="cd15865">
    <property type="entry name" value="SNARE_SEC20"/>
    <property type="match status" value="1"/>
</dbReference>
<dbReference type="STRING" id="283909.R7T416"/>
<keyword evidence="6 11" id="KW-1133">Transmembrane helix</keyword>
<evidence type="ECO:0000256" key="7">
    <source>
        <dbReference type="ARBA" id="ARBA00023054"/>
    </source>
</evidence>
<evidence type="ECO:0000256" key="6">
    <source>
        <dbReference type="ARBA" id="ARBA00022989"/>
    </source>
</evidence>
<keyword evidence="3 11" id="KW-0812">Transmembrane</keyword>
<dbReference type="EnsemblMetazoa" id="CapteT209823">
    <property type="protein sequence ID" value="CapteP209823"/>
    <property type="gene ID" value="CapteG209823"/>
</dbReference>
<gene>
    <name evidence="13" type="ORF">CAPTEDRAFT_209823</name>
</gene>
<dbReference type="GO" id="GO:0005484">
    <property type="term" value="F:SNAP receptor activity"/>
    <property type="evidence" value="ECO:0007669"/>
    <property type="project" value="InterPro"/>
</dbReference>
<keyword evidence="7 10" id="KW-0175">Coiled coil</keyword>
<keyword evidence="8 11" id="KW-0472">Membrane</keyword>
<dbReference type="OrthoDB" id="46868at2759"/>
<evidence type="ECO:0000256" key="5">
    <source>
        <dbReference type="ARBA" id="ARBA00022892"/>
    </source>
</evidence>
<dbReference type="PANTHER" id="PTHR12825">
    <property type="entry name" value="BNIP1-RELATED"/>
    <property type="match status" value="1"/>
</dbReference>
<feature type="transmembrane region" description="Helical" evidence="11">
    <location>
        <begin position="203"/>
        <end position="220"/>
    </location>
</feature>
<evidence type="ECO:0000259" key="12">
    <source>
        <dbReference type="Pfam" id="PF03908"/>
    </source>
</evidence>
<evidence type="ECO:0000256" key="11">
    <source>
        <dbReference type="SAM" id="Phobius"/>
    </source>
</evidence>
<evidence type="ECO:0000256" key="9">
    <source>
        <dbReference type="ARBA" id="ARBA00037934"/>
    </source>
</evidence>
<evidence type="ECO:0000256" key="4">
    <source>
        <dbReference type="ARBA" id="ARBA00022824"/>
    </source>
</evidence>
<dbReference type="PANTHER" id="PTHR12825:SF0">
    <property type="entry name" value="VESICLE TRANSPORT PROTEIN SEC20"/>
    <property type="match status" value="1"/>
</dbReference>
<reference evidence="14" key="3">
    <citation type="submission" date="2015-06" db="UniProtKB">
        <authorList>
            <consortium name="EnsemblMetazoa"/>
        </authorList>
    </citation>
    <scope>IDENTIFICATION</scope>
</reference>
<dbReference type="OMA" id="TEVDTHR"/>
<organism evidence="13">
    <name type="scientific">Capitella teleta</name>
    <name type="common">Polychaete worm</name>
    <dbReference type="NCBI Taxonomy" id="283909"/>
    <lineage>
        <taxon>Eukaryota</taxon>
        <taxon>Metazoa</taxon>
        <taxon>Spiralia</taxon>
        <taxon>Lophotrochozoa</taxon>
        <taxon>Annelida</taxon>
        <taxon>Polychaeta</taxon>
        <taxon>Sedentaria</taxon>
        <taxon>Scolecida</taxon>
        <taxon>Capitellidae</taxon>
        <taxon>Capitella</taxon>
    </lineage>
</organism>
<dbReference type="InterPro" id="IPR005606">
    <property type="entry name" value="Sec20"/>
</dbReference>
<comment type="subcellular location">
    <subcellularLocation>
        <location evidence="1">Endoplasmic reticulum membrane</location>
        <topology evidence="1">Single-pass type IV membrane protein</topology>
    </subcellularLocation>
</comment>
<reference evidence="15" key="1">
    <citation type="submission" date="2012-12" db="EMBL/GenBank/DDBJ databases">
        <authorList>
            <person name="Hellsten U."/>
            <person name="Grimwood J."/>
            <person name="Chapman J.A."/>
            <person name="Shapiro H."/>
            <person name="Aerts A."/>
            <person name="Otillar R.P."/>
            <person name="Terry A.Y."/>
            <person name="Boore J.L."/>
            <person name="Simakov O."/>
            <person name="Marletaz F."/>
            <person name="Cho S.-J."/>
            <person name="Edsinger-Gonzales E."/>
            <person name="Havlak P."/>
            <person name="Kuo D.-H."/>
            <person name="Larsson T."/>
            <person name="Lv J."/>
            <person name="Arendt D."/>
            <person name="Savage R."/>
            <person name="Osoegawa K."/>
            <person name="de Jong P."/>
            <person name="Lindberg D.R."/>
            <person name="Seaver E.C."/>
            <person name="Weisblat D.A."/>
            <person name="Putnam N.H."/>
            <person name="Grigoriev I.V."/>
            <person name="Rokhsar D.S."/>
        </authorList>
    </citation>
    <scope>NUCLEOTIDE SEQUENCE</scope>
    <source>
        <strain evidence="15">I ESC-2004</strain>
    </source>
</reference>
<dbReference type="EMBL" id="AMQN01003604">
    <property type="status" value="NOT_ANNOTATED_CDS"/>
    <property type="molecule type" value="Genomic_DNA"/>
</dbReference>
<dbReference type="FunCoup" id="R7T416">
    <property type="interactions" value="1342"/>
</dbReference>
<protein>
    <recommendedName>
        <fullName evidence="12">Sec20 C-terminal domain-containing protein</fullName>
    </recommendedName>
</protein>
<evidence type="ECO:0000256" key="8">
    <source>
        <dbReference type="ARBA" id="ARBA00023136"/>
    </source>
</evidence>
<feature type="coiled-coil region" evidence="10">
    <location>
        <begin position="39"/>
        <end position="73"/>
    </location>
</feature>
<dbReference type="HOGENOM" id="CLU_105902_0_0_1"/>
<evidence type="ECO:0000256" key="2">
    <source>
        <dbReference type="ARBA" id="ARBA00022448"/>
    </source>
</evidence>
<dbReference type="GO" id="GO:0006890">
    <property type="term" value="P:retrograde vesicle-mediated transport, Golgi to endoplasmic reticulum"/>
    <property type="evidence" value="ECO:0007669"/>
    <property type="project" value="InterPro"/>
</dbReference>
<comment type="similarity">
    <text evidence="9">Belongs to the SEC20 family.</text>
</comment>
<dbReference type="EMBL" id="KB312243">
    <property type="protein sequence ID" value="ELT87617.1"/>
    <property type="molecule type" value="Genomic_DNA"/>
</dbReference>
<evidence type="ECO:0000256" key="1">
    <source>
        <dbReference type="ARBA" id="ARBA00004163"/>
    </source>
</evidence>
<keyword evidence="2" id="KW-0813">Transport</keyword>
<dbReference type="GO" id="GO:0031201">
    <property type="term" value="C:SNARE complex"/>
    <property type="evidence" value="ECO:0007669"/>
    <property type="project" value="TreeGrafter"/>
</dbReference>
<dbReference type="Proteomes" id="UP000014760">
    <property type="component" value="Unassembled WGS sequence"/>
</dbReference>
<evidence type="ECO:0000313" key="14">
    <source>
        <dbReference type="EnsemblMetazoa" id="CapteP209823"/>
    </source>
</evidence>
<reference evidence="13 15" key="2">
    <citation type="journal article" date="2013" name="Nature">
        <title>Insights into bilaterian evolution from three spiralian genomes.</title>
        <authorList>
            <person name="Simakov O."/>
            <person name="Marletaz F."/>
            <person name="Cho S.J."/>
            <person name="Edsinger-Gonzales E."/>
            <person name="Havlak P."/>
            <person name="Hellsten U."/>
            <person name="Kuo D.H."/>
            <person name="Larsson T."/>
            <person name="Lv J."/>
            <person name="Arendt D."/>
            <person name="Savage R."/>
            <person name="Osoegawa K."/>
            <person name="de Jong P."/>
            <person name="Grimwood J."/>
            <person name="Chapman J.A."/>
            <person name="Shapiro H."/>
            <person name="Aerts A."/>
            <person name="Otillar R.P."/>
            <person name="Terry A.Y."/>
            <person name="Boore J.L."/>
            <person name="Grigoriev I.V."/>
            <person name="Lindberg D.R."/>
            <person name="Seaver E.C."/>
            <person name="Weisblat D.A."/>
            <person name="Putnam N.H."/>
            <person name="Rokhsar D.S."/>
        </authorList>
    </citation>
    <scope>NUCLEOTIDE SEQUENCE</scope>
    <source>
        <strain evidence="13 15">I ESC-2004</strain>
    </source>
</reference>
<accession>R7T416</accession>
<dbReference type="InterPro" id="IPR056173">
    <property type="entry name" value="Sec20_C"/>
</dbReference>
<evidence type="ECO:0000313" key="13">
    <source>
        <dbReference type="EMBL" id="ELT87617.1"/>
    </source>
</evidence>
<evidence type="ECO:0000256" key="10">
    <source>
        <dbReference type="SAM" id="Coils"/>
    </source>
</evidence>
<evidence type="ECO:0000313" key="15">
    <source>
        <dbReference type="Proteomes" id="UP000014760"/>
    </source>
</evidence>
<keyword evidence="4" id="KW-0256">Endoplasmic reticulum</keyword>